<comment type="caution">
    <text evidence="1">The sequence shown here is derived from an EMBL/GenBank/DDBJ whole genome shotgun (WGS) entry which is preliminary data.</text>
</comment>
<dbReference type="OrthoDB" id="1395176at2"/>
<reference evidence="1 2" key="1">
    <citation type="submission" date="2018-05" db="EMBL/GenBank/DDBJ databases">
        <title>Evolution of GPA BGCs.</title>
        <authorList>
            <person name="Waglechner N."/>
            <person name="Wright G.D."/>
        </authorList>
    </citation>
    <scope>NUCLEOTIDE SEQUENCE [LARGE SCALE GENOMIC DNA]</scope>
    <source>
        <strain evidence="1 2">A82846</strain>
    </source>
</reference>
<organism evidence="1 2">
    <name type="scientific">Kibdelosporangium aridum</name>
    <dbReference type="NCBI Taxonomy" id="2030"/>
    <lineage>
        <taxon>Bacteria</taxon>
        <taxon>Bacillati</taxon>
        <taxon>Actinomycetota</taxon>
        <taxon>Actinomycetes</taxon>
        <taxon>Pseudonocardiales</taxon>
        <taxon>Pseudonocardiaceae</taxon>
        <taxon>Kibdelosporangium</taxon>
    </lineage>
</organism>
<dbReference type="EMBL" id="QHKI01000068">
    <property type="protein sequence ID" value="RSM70024.1"/>
    <property type="molecule type" value="Genomic_DNA"/>
</dbReference>
<evidence type="ECO:0008006" key="3">
    <source>
        <dbReference type="Google" id="ProtNLM"/>
    </source>
</evidence>
<accession>A0A428YP91</accession>
<dbReference type="Proteomes" id="UP000287547">
    <property type="component" value="Unassembled WGS sequence"/>
</dbReference>
<evidence type="ECO:0000313" key="1">
    <source>
        <dbReference type="EMBL" id="RSM70024.1"/>
    </source>
</evidence>
<dbReference type="AlphaFoldDB" id="A0A428YP91"/>
<gene>
    <name evidence="1" type="ORF">DMH04_45290</name>
</gene>
<proteinExistence type="predicted"/>
<dbReference type="RefSeq" id="WP_051795660.1">
    <property type="nucleotide sequence ID" value="NZ_QHKI01000068.1"/>
</dbReference>
<evidence type="ECO:0000313" key="2">
    <source>
        <dbReference type="Proteomes" id="UP000287547"/>
    </source>
</evidence>
<protein>
    <recommendedName>
        <fullName evidence="3">DUF4145 domain-containing protein</fullName>
    </recommendedName>
</protein>
<sequence length="280" mass="31595">MTTTSDHSDEDIKVELDENVLERLASLICGDDSTPYYRTAYQLKRFFEAAGWRRIGEFDSGRYRAVLEMLQSRRRDSDALRGVLLRLADPREHLDDDETRVVVVQELNELLAVEGYQVIYRAGRPDLITQTPTMNRPAMKAPVQLTANLADVVSDEAFGEQLKSRLDEAQICWKNGAPTAAIIMLGSLLEGVLYDVALSQHTDGRPPNDHLESLINLAKEKGWLPQDVVDYAHVLRSHRNLVHPKKQFTQGYSPKDSTVRIAWNVVVATLNDLAQLKNTV</sequence>
<name>A0A428YP91_KIBAR</name>